<name>A0A2S9PWQ4_9ACTN</name>
<dbReference type="Gene3D" id="2.60.120.260">
    <property type="entry name" value="Galactose-binding domain-like"/>
    <property type="match status" value="2"/>
</dbReference>
<keyword evidence="2" id="KW-1185">Reference proteome</keyword>
<proteinExistence type="predicted"/>
<evidence type="ECO:0000313" key="1">
    <source>
        <dbReference type="EMBL" id="PRH78851.1"/>
    </source>
</evidence>
<accession>A0A2S9PWQ4</accession>
<gene>
    <name evidence="1" type="ORF">C6N75_12660</name>
</gene>
<dbReference type="RefSeq" id="WP_105868981.1">
    <property type="nucleotide sequence ID" value="NZ_PVLV01000165.1"/>
</dbReference>
<dbReference type="OrthoDB" id="4256919at2"/>
<dbReference type="Proteomes" id="UP000239322">
    <property type="component" value="Unassembled WGS sequence"/>
</dbReference>
<dbReference type="EMBL" id="PVLV01000165">
    <property type="protein sequence ID" value="PRH78851.1"/>
    <property type="molecule type" value="Genomic_DNA"/>
</dbReference>
<comment type="caution">
    <text evidence="1">The sequence shown here is derived from an EMBL/GenBank/DDBJ whole genome shotgun (WGS) entry which is preliminary data.</text>
</comment>
<protein>
    <submittedName>
        <fullName evidence="1">Uncharacterized protein</fullName>
    </submittedName>
</protein>
<sequence length="1312" mass="135524">MANFLDNQSDARAFAALLNDYDRRLQALERTSQAAYTSIEGGSLDIYDAEGTLKGSVGVQPDGAVALVPVNTVPPPTPMPPTIEARLSGLVVGWDGQWDDSYTTPSDFFLVQVHVGQTADFTPDVTTHVADITAPLGGTVTIAVEGYDAVWVRLVGQNTAAVTGPPSAAVQGQPRQAVPKDLVDGIVTEVKLAESAVTAAKIALGAVGTTALADGAVLEDKLAKAAVTLGKIAEGAVTINALGGALSDSAAQRYVDAMGDSAAWTINDKGTGATWEHLSGIADAPTGQTVGQAKGYNRILGQTVIPYEPGVLYRLSARVRLTAAGAAGADSFYVGVAGLGADGKTLVNRNGTPDSPNSHYYVAASGKAITTGDGWVQVIGFLNGRAAAGANGSAGPNNDPRAAGLVHADVRFITPYLWLNYGEQNAANSAATMQVDVVTLEALKTGIVDSVNLVAGSVTTAALATDSVTAGKVAADAITARELKAGSVTASELSAGSVTTPAIAAGTITADKLTIVGSPNVLPDPSFEGAGGAAIAAKQTFLAQDKTFGNGSPSSLKIDTVSATPAYRAAELTLLPVTPGDQLYIATDYHPSTDWAGAEINLQVRWEKSDGTILSYSKLSTTAPAKGAWARFAGTVTAPVDAVQGRVRAESGNATAGAVWFDNAAVRPVVPGVQIADGAITAPKIFAGAVTTDKLTALAVTAEKIAALAITADKIAALSVTADKLAVNSVTATKIAAGVIDATHVKAGSLTADRLSLGTDGNVIADPSFEGAVSDQRAASNQWWSIATPGNGTPRALQVNAANATVVTRSMTLATLPAVPGTKLWLSMDYFASSNWNGLRLSLYGQWLDASGNILGYSTLTTGDGLAVKGAWTSISGVPDVAAPAGTVQLRVAISTVDSSAGTVQYDNAACRVVLASGVAGARAEISPRGLQLFDDAGEEAVALVTGRPNYLTLSTGGLPVATIDQEGAAGFQRLAVAEGLTIGGSDFTEYLNVYPRGLQAIDYIASTRTASATEMGLVELACEIDPTRMYRFVFSARANPSAAGGELQIRLRDGGTGTPKITSTLKYIDVTHMALGNSFTCRMEYISNGTGLGAGLHRYLITFQNALGPSGQTCDMTGSTTSMGYFYIEDIGPHVPETGQYNDGGGTTAPPVQKYTKTYSASWSGSYASRSSYNSYYGNSCMQGYYSSTNGTQASLIGFPSSLATDLSGATISKAEIYLYFDHWYSNSGGKAVIKAHKHASRPSTFSSDSEATTISWARNEGKWVDITSVFDSTSWRGIALDPNSTSSTYYGRARGYGQTNPPKLRVTYTK</sequence>
<evidence type="ECO:0000313" key="2">
    <source>
        <dbReference type="Proteomes" id="UP000239322"/>
    </source>
</evidence>
<organism evidence="1 2">
    <name type="scientific">Streptomyces solincola</name>
    <dbReference type="NCBI Taxonomy" id="2100817"/>
    <lineage>
        <taxon>Bacteria</taxon>
        <taxon>Bacillati</taxon>
        <taxon>Actinomycetota</taxon>
        <taxon>Actinomycetes</taxon>
        <taxon>Kitasatosporales</taxon>
        <taxon>Streptomycetaceae</taxon>
        <taxon>Streptomyces</taxon>
    </lineage>
</organism>
<reference evidence="1 2" key="1">
    <citation type="submission" date="2018-03" db="EMBL/GenBank/DDBJ databases">
        <title>Novel Streptomyces sp. from soil.</title>
        <authorList>
            <person name="Tan G.Y.A."/>
            <person name="Lee Z.Y."/>
        </authorList>
    </citation>
    <scope>NUCLEOTIDE SEQUENCE [LARGE SCALE GENOMIC DNA]</scope>
    <source>
        <strain evidence="1 2">ST5x</strain>
    </source>
</reference>